<protein>
    <recommendedName>
        <fullName evidence="3">Protein kinase domain-containing protein</fullName>
    </recommendedName>
</protein>
<proteinExistence type="predicted"/>
<sequence>MLQTVKSGGFRILFRVGGGDGVDLPALFFALRAGTPERAGVASVRELAGSTTGAVFLVAMRDGRKLVFKHERREHHMLDHRVQSFLFGSNTERLIRGLDAEDRFGKIPAAEVLLVADRRKWGAVTESFLLTEFVEGEILGRLPRYREKYGNAVAALLARMHAAGIVHGDVHERNFVLRKKADAAAGGEEVVAIDMSGKRATPFTRAEDRIRLEWTFGVKNARDDWGAKMFLAKRRLRNFVRRLRGKPQLRA</sequence>
<dbReference type="InterPro" id="IPR009330">
    <property type="entry name" value="LipoPS_heptP_kinase"/>
</dbReference>
<name>A0A9D1NLQ6_9BACT</name>
<accession>A0A9D1NLQ6</accession>
<reference evidence="1" key="2">
    <citation type="journal article" date="2021" name="PeerJ">
        <title>Extensive microbial diversity within the chicken gut microbiome revealed by metagenomics and culture.</title>
        <authorList>
            <person name="Gilroy R."/>
            <person name="Ravi A."/>
            <person name="Getino M."/>
            <person name="Pursley I."/>
            <person name="Horton D.L."/>
            <person name="Alikhan N.F."/>
            <person name="Baker D."/>
            <person name="Gharbi K."/>
            <person name="Hall N."/>
            <person name="Watson M."/>
            <person name="Adriaenssens E.M."/>
            <person name="Foster-Nyarko E."/>
            <person name="Jarju S."/>
            <person name="Secka A."/>
            <person name="Antonio M."/>
            <person name="Oren A."/>
            <person name="Chaudhuri R.R."/>
            <person name="La Ragione R."/>
            <person name="Hildebrand F."/>
            <person name="Pallen M.J."/>
        </authorList>
    </citation>
    <scope>NUCLEOTIDE SEQUENCE</scope>
    <source>
        <strain evidence="1">10669</strain>
    </source>
</reference>
<gene>
    <name evidence="1" type="ORF">IAC75_07260</name>
</gene>
<comment type="caution">
    <text evidence="1">The sequence shown here is derived from an EMBL/GenBank/DDBJ whole genome shotgun (WGS) entry which is preliminary data.</text>
</comment>
<dbReference type="EMBL" id="DVOG01000191">
    <property type="protein sequence ID" value="HIV04924.1"/>
    <property type="molecule type" value="Genomic_DNA"/>
</dbReference>
<dbReference type="SUPFAM" id="SSF56112">
    <property type="entry name" value="Protein kinase-like (PK-like)"/>
    <property type="match status" value="1"/>
</dbReference>
<dbReference type="AlphaFoldDB" id="A0A9D1NLQ6"/>
<evidence type="ECO:0000313" key="1">
    <source>
        <dbReference type="EMBL" id="HIV04924.1"/>
    </source>
</evidence>
<dbReference type="Pfam" id="PF06176">
    <property type="entry name" value="WaaY"/>
    <property type="match status" value="1"/>
</dbReference>
<evidence type="ECO:0008006" key="3">
    <source>
        <dbReference type="Google" id="ProtNLM"/>
    </source>
</evidence>
<organism evidence="1 2">
    <name type="scientific">Candidatus Spyradosoma merdigallinarum</name>
    <dbReference type="NCBI Taxonomy" id="2840950"/>
    <lineage>
        <taxon>Bacteria</taxon>
        <taxon>Pseudomonadati</taxon>
        <taxon>Verrucomicrobiota</taxon>
        <taxon>Opitutia</taxon>
        <taxon>Opitutia incertae sedis</taxon>
        <taxon>Candidatus Spyradosoma</taxon>
    </lineage>
</organism>
<evidence type="ECO:0000313" key="2">
    <source>
        <dbReference type="Proteomes" id="UP000886812"/>
    </source>
</evidence>
<dbReference type="Proteomes" id="UP000886812">
    <property type="component" value="Unassembled WGS sequence"/>
</dbReference>
<dbReference type="InterPro" id="IPR011009">
    <property type="entry name" value="Kinase-like_dom_sf"/>
</dbReference>
<dbReference type="Gene3D" id="1.10.510.10">
    <property type="entry name" value="Transferase(Phosphotransferase) domain 1"/>
    <property type="match status" value="1"/>
</dbReference>
<reference evidence="1" key="1">
    <citation type="submission" date="2020-10" db="EMBL/GenBank/DDBJ databases">
        <authorList>
            <person name="Gilroy R."/>
        </authorList>
    </citation>
    <scope>NUCLEOTIDE SEQUENCE</scope>
    <source>
        <strain evidence="1">10669</strain>
    </source>
</reference>